<evidence type="ECO:0000256" key="2">
    <source>
        <dbReference type="ARBA" id="ARBA00023002"/>
    </source>
</evidence>
<dbReference type="InterPro" id="IPR036291">
    <property type="entry name" value="NAD(P)-bd_dom_sf"/>
</dbReference>
<feature type="domain" description="3-hydroxyisobutyrate dehydrogenase-like NAD-binding" evidence="6">
    <location>
        <begin position="164"/>
        <end position="282"/>
    </location>
</feature>
<evidence type="ECO:0000259" key="6">
    <source>
        <dbReference type="Pfam" id="PF14833"/>
    </source>
</evidence>
<dbReference type="Pfam" id="PF03446">
    <property type="entry name" value="NAD_binding_2"/>
    <property type="match status" value="1"/>
</dbReference>
<dbReference type="InterPro" id="IPR029154">
    <property type="entry name" value="HIBADH-like_NADP-bd"/>
</dbReference>
<dbReference type="InterPro" id="IPR002204">
    <property type="entry name" value="3-OH-isobutyrate_DH-rel_CS"/>
</dbReference>
<comment type="similarity">
    <text evidence="1">Belongs to the HIBADH-related family.</text>
</comment>
<dbReference type="Gene3D" id="3.40.50.720">
    <property type="entry name" value="NAD(P)-binding Rossmann-like Domain"/>
    <property type="match status" value="1"/>
</dbReference>
<evidence type="ECO:0000313" key="8">
    <source>
        <dbReference type="Proteomes" id="UP000325243"/>
    </source>
</evidence>
<evidence type="ECO:0000256" key="3">
    <source>
        <dbReference type="ARBA" id="ARBA00023027"/>
    </source>
</evidence>
<dbReference type="GO" id="GO:0050661">
    <property type="term" value="F:NADP binding"/>
    <property type="evidence" value="ECO:0007669"/>
    <property type="project" value="InterPro"/>
</dbReference>
<dbReference type="GO" id="GO:0051287">
    <property type="term" value="F:NAD binding"/>
    <property type="evidence" value="ECO:0007669"/>
    <property type="project" value="InterPro"/>
</dbReference>
<gene>
    <name evidence="7" type="ORF">FYC51_12830</name>
</gene>
<keyword evidence="3" id="KW-0520">NAD</keyword>
<dbReference type="InterPro" id="IPR015815">
    <property type="entry name" value="HIBADH-related"/>
</dbReference>
<dbReference type="InterPro" id="IPR051265">
    <property type="entry name" value="HIBADH-related_NP60_sf"/>
</dbReference>
<reference evidence="7 8" key="1">
    <citation type="submission" date="2019-08" db="EMBL/GenBank/DDBJ databases">
        <authorList>
            <person name="Hu J."/>
        </authorList>
    </citation>
    <scope>NUCLEOTIDE SEQUENCE [LARGE SCALE GENOMIC DNA]</scope>
    <source>
        <strain evidence="7 8">NEAU-184</strain>
    </source>
</reference>
<dbReference type="SUPFAM" id="SSF48179">
    <property type="entry name" value="6-phosphogluconate dehydrogenase C-terminal domain-like"/>
    <property type="match status" value="1"/>
</dbReference>
<keyword evidence="2" id="KW-0560">Oxidoreductase</keyword>
<keyword evidence="8" id="KW-1185">Reference proteome</keyword>
<comment type="caution">
    <text evidence="7">The sequence shown here is derived from an EMBL/GenBank/DDBJ whole genome shotgun (WGS) entry which is preliminary data.</text>
</comment>
<dbReference type="Pfam" id="PF14833">
    <property type="entry name" value="NAD_binding_11"/>
    <property type="match status" value="1"/>
</dbReference>
<name>A0A5S4V8R4_9MICO</name>
<proteinExistence type="inferred from homology"/>
<organism evidence="7 8">
    <name type="scientific">Agromyces mariniharenae</name>
    <dbReference type="NCBI Taxonomy" id="2604423"/>
    <lineage>
        <taxon>Bacteria</taxon>
        <taxon>Bacillati</taxon>
        <taxon>Actinomycetota</taxon>
        <taxon>Actinomycetes</taxon>
        <taxon>Micrococcales</taxon>
        <taxon>Microbacteriaceae</taxon>
        <taxon>Agromyces</taxon>
    </lineage>
</organism>
<dbReference type="PIRSF" id="PIRSF000103">
    <property type="entry name" value="HIBADH"/>
    <property type="match status" value="1"/>
</dbReference>
<dbReference type="InterPro" id="IPR006115">
    <property type="entry name" value="6PGDH_NADP-bd"/>
</dbReference>
<protein>
    <submittedName>
        <fullName evidence="7">NAD(P)-dependent oxidoreductase</fullName>
    </submittedName>
</protein>
<evidence type="ECO:0000256" key="1">
    <source>
        <dbReference type="ARBA" id="ARBA00009080"/>
    </source>
</evidence>
<dbReference type="Proteomes" id="UP000325243">
    <property type="component" value="Unassembled WGS sequence"/>
</dbReference>
<dbReference type="GO" id="GO:0016491">
    <property type="term" value="F:oxidoreductase activity"/>
    <property type="evidence" value="ECO:0007669"/>
    <property type="project" value="UniProtKB-KW"/>
</dbReference>
<dbReference type="EMBL" id="VSSB01000001">
    <property type="protein sequence ID" value="TYL54428.1"/>
    <property type="molecule type" value="Genomic_DNA"/>
</dbReference>
<accession>A0A5S4V8R4</accession>
<feature type="domain" description="6-phosphogluconate dehydrogenase NADP-binding" evidence="5">
    <location>
        <begin position="3"/>
        <end position="158"/>
    </location>
</feature>
<dbReference type="SUPFAM" id="SSF51735">
    <property type="entry name" value="NAD(P)-binding Rossmann-fold domains"/>
    <property type="match status" value="1"/>
</dbReference>
<evidence type="ECO:0000256" key="4">
    <source>
        <dbReference type="PIRSR" id="PIRSR000103-1"/>
    </source>
</evidence>
<dbReference type="PANTHER" id="PTHR43580:SF2">
    <property type="entry name" value="CYTOKINE-LIKE NUCLEAR FACTOR N-PAC"/>
    <property type="match status" value="1"/>
</dbReference>
<evidence type="ECO:0000313" key="7">
    <source>
        <dbReference type="EMBL" id="TYL54428.1"/>
    </source>
</evidence>
<dbReference type="GO" id="GO:0016054">
    <property type="term" value="P:organic acid catabolic process"/>
    <property type="evidence" value="ECO:0007669"/>
    <property type="project" value="UniProtKB-ARBA"/>
</dbReference>
<dbReference type="InterPro" id="IPR013328">
    <property type="entry name" value="6PGD_dom2"/>
</dbReference>
<evidence type="ECO:0000259" key="5">
    <source>
        <dbReference type="Pfam" id="PF03446"/>
    </source>
</evidence>
<dbReference type="PANTHER" id="PTHR43580">
    <property type="entry name" value="OXIDOREDUCTASE GLYR1-RELATED"/>
    <property type="match status" value="1"/>
</dbReference>
<dbReference type="AlphaFoldDB" id="A0A5S4V8R4"/>
<dbReference type="Gene3D" id="1.10.1040.10">
    <property type="entry name" value="N-(1-d-carboxylethyl)-l-norvaline Dehydrogenase, domain 2"/>
    <property type="match status" value="1"/>
</dbReference>
<sequence>MAEVGFLGLGNMGSAMVSRLVAAGHDVLVWNRSPEATEPHVAAGATAATSAAAALQRPVSFSMLANDQAAESVLTAEAFAGDPGRLHVVTASISPDAADRISAVAADAGVHYLASPVLGRPTVAAEGALNLLVAGDADDIERARPFLDVLGKRVWVLGPNPRTANVVKAAVNYDIIHAMQAIGESLTLVESEGVDANEFVELLRSTLFAGIVYTSYGDIIANRRYHPAGFDIALGLKDLGLAEDIAAAAGVELPTAEALRGVFEEALADPELHDADWSAIAEITRRRLARD</sequence>
<feature type="active site" evidence="4">
    <location>
        <position position="168"/>
    </location>
</feature>
<dbReference type="InterPro" id="IPR008927">
    <property type="entry name" value="6-PGluconate_DH-like_C_sf"/>
</dbReference>
<dbReference type="PROSITE" id="PS00895">
    <property type="entry name" value="3_HYDROXYISOBUT_DH"/>
    <property type="match status" value="1"/>
</dbReference>